<reference evidence="1" key="1">
    <citation type="submission" date="2021-11" db="EMBL/GenBank/DDBJ databases">
        <title>Legionella maioricencis sp. nov., a new species isolated from hot water samples in Mallorca.</title>
        <authorList>
            <person name="Crespi S."/>
            <person name="Drasar V."/>
            <person name="Salva-Serra F."/>
            <person name="Jaen-Luchoro D."/>
            <person name="Pineiro-Iglesias B."/>
            <person name="Aliaga F."/>
            <person name="Fernandez-Juarez V."/>
            <person name="Coll G."/>
            <person name="Moore E.R.B."/>
            <person name="Bennasar-Figueras A."/>
        </authorList>
    </citation>
    <scope>NUCLEOTIDE SEQUENCE</scope>
    <source>
        <strain evidence="1">HCPI-6</strain>
    </source>
</reference>
<comment type="caution">
    <text evidence="1">The sequence shown here is derived from an EMBL/GenBank/DDBJ whole genome shotgun (WGS) entry which is preliminary data.</text>
</comment>
<sequence>MLITRADIQKAFENYPQEVKKRYGLIFRLFLETPAEINKLKEFATQTTSNDIETQTNFSEEQFLKLVKLLLEIEWHTHLTGFSDGLYSCINSYALLVKAMGNDGENKTEGLLILKKAGLANKKNIATVARVSFFSPEIPRQFEELHNKDRIKQDDVDRIIDTSNKPTS</sequence>
<evidence type="ECO:0000313" key="2">
    <source>
        <dbReference type="Proteomes" id="UP001139721"/>
    </source>
</evidence>
<accession>A0A9X2D159</accession>
<organism evidence="1 2">
    <name type="scientific">Legionella maioricensis</name>
    <dbReference type="NCBI Taxonomy" id="2896528"/>
    <lineage>
        <taxon>Bacteria</taxon>
        <taxon>Pseudomonadati</taxon>
        <taxon>Pseudomonadota</taxon>
        <taxon>Gammaproteobacteria</taxon>
        <taxon>Legionellales</taxon>
        <taxon>Legionellaceae</taxon>
        <taxon>Legionella</taxon>
    </lineage>
</organism>
<name>A0A9X2D159_9GAMM</name>
<dbReference type="RefSeq" id="WP_250421471.1">
    <property type="nucleotide sequence ID" value="NZ_JAJKBJ010000012.1"/>
</dbReference>
<proteinExistence type="predicted"/>
<gene>
    <name evidence="1" type="ORF">LOX96_10715</name>
</gene>
<keyword evidence="2" id="KW-1185">Reference proteome</keyword>
<protein>
    <submittedName>
        <fullName evidence="1">Uncharacterized protein</fullName>
    </submittedName>
</protein>
<evidence type="ECO:0000313" key="1">
    <source>
        <dbReference type="EMBL" id="MCL9684566.1"/>
    </source>
</evidence>
<dbReference type="EMBL" id="JAJKBJ010000012">
    <property type="protein sequence ID" value="MCL9684566.1"/>
    <property type="molecule type" value="Genomic_DNA"/>
</dbReference>
<dbReference type="AlphaFoldDB" id="A0A9X2D159"/>
<dbReference type="Proteomes" id="UP001139721">
    <property type="component" value="Unassembled WGS sequence"/>
</dbReference>